<dbReference type="InterPro" id="IPR037936">
    <property type="entry name" value="UNC5A-D"/>
</dbReference>
<feature type="region of interest" description="Disordered" evidence="14">
    <location>
        <begin position="535"/>
        <end position="646"/>
    </location>
</feature>
<keyword evidence="19" id="KW-1185">Reference proteome</keyword>
<evidence type="ECO:0000259" key="17">
    <source>
        <dbReference type="PROSITE" id="PS51145"/>
    </source>
</evidence>
<gene>
    <name evidence="18" type="ORF">RRG08_051632</name>
</gene>
<evidence type="ECO:0000259" key="15">
    <source>
        <dbReference type="PROSITE" id="PS50017"/>
    </source>
</evidence>
<comment type="similarity">
    <text evidence="2 13">Belongs to the unc-5 family.</text>
</comment>
<evidence type="ECO:0000256" key="5">
    <source>
        <dbReference type="ARBA" id="ARBA00022729"/>
    </source>
</evidence>
<evidence type="ECO:0000256" key="2">
    <source>
        <dbReference type="ARBA" id="ARBA00009844"/>
    </source>
</evidence>
<feature type="domain" description="ZU5" evidence="17">
    <location>
        <begin position="820"/>
        <end position="967"/>
    </location>
</feature>
<evidence type="ECO:0000256" key="9">
    <source>
        <dbReference type="ARBA" id="ARBA00023157"/>
    </source>
</evidence>
<dbReference type="GO" id="GO:0005886">
    <property type="term" value="C:plasma membrane"/>
    <property type="evidence" value="ECO:0007669"/>
    <property type="project" value="UniProtKB-SubCell"/>
</dbReference>
<dbReference type="InterPro" id="IPR013783">
    <property type="entry name" value="Ig-like_fold"/>
</dbReference>
<dbReference type="SMART" id="SM00209">
    <property type="entry name" value="TSP1"/>
    <property type="match status" value="1"/>
</dbReference>
<dbReference type="InterPro" id="IPR036383">
    <property type="entry name" value="TSP1_rpt_sf"/>
</dbReference>
<dbReference type="InterPro" id="IPR000884">
    <property type="entry name" value="TSP1_rpt"/>
</dbReference>
<keyword evidence="10 13" id="KW-0675">Receptor</keyword>
<feature type="region of interest" description="Disordered" evidence="14">
    <location>
        <begin position="1"/>
        <end position="53"/>
    </location>
</feature>
<protein>
    <recommendedName>
        <fullName evidence="13">Netrin receptor UNC5</fullName>
    </recommendedName>
</protein>
<dbReference type="SMART" id="SM00005">
    <property type="entry name" value="DEATH"/>
    <property type="match status" value="1"/>
</dbReference>
<dbReference type="Gene3D" id="2.60.40.10">
    <property type="entry name" value="Immunoglobulins"/>
    <property type="match status" value="2"/>
</dbReference>
<feature type="compositionally biased region" description="Low complexity" evidence="14">
    <location>
        <begin position="616"/>
        <end position="625"/>
    </location>
</feature>
<dbReference type="InterPro" id="IPR057755">
    <property type="entry name" value="UNC5A-D-like_N"/>
</dbReference>
<organism evidence="18 19">
    <name type="scientific">Elysia crispata</name>
    <name type="common">lettuce slug</name>
    <dbReference type="NCBI Taxonomy" id="231223"/>
    <lineage>
        <taxon>Eukaryota</taxon>
        <taxon>Metazoa</taxon>
        <taxon>Spiralia</taxon>
        <taxon>Lophotrochozoa</taxon>
        <taxon>Mollusca</taxon>
        <taxon>Gastropoda</taxon>
        <taxon>Heterobranchia</taxon>
        <taxon>Euthyneura</taxon>
        <taxon>Panpulmonata</taxon>
        <taxon>Sacoglossa</taxon>
        <taxon>Placobranchoidea</taxon>
        <taxon>Plakobranchidae</taxon>
        <taxon>Elysia</taxon>
    </lineage>
</organism>
<keyword evidence="4 13" id="KW-0812">Transmembrane</keyword>
<feature type="domain" description="Death" evidence="15">
    <location>
        <begin position="1181"/>
        <end position="1247"/>
    </location>
</feature>
<dbReference type="Proteomes" id="UP001283361">
    <property type="component" value="Unassembled WGS sequence"/>
</dbReference>
<dbReference type="Pfam" id="PF25609">
    <property type="entry name" value="Unc5_NetrinR_N"/>
    <property type="match status" value="1"/>
</dbReference>
<keyword evidence="8 13" id="KW-0472">Membrane</keyword>
<evidence type="ECO:0000256" key="4">
    <source>
        <dbReference type="ARBA" id="ARBA00022692"/>
    </source>
</evidence>
<dbReference type="Gene3D" id="2.20.100.10">
    <property type="entry name" value="Thrombospondin type-1 (TSP1) repeat"/>
    <property type="match status" value="1"/>
</dbReference>
<keyword evidence="12 13" id="KW-0393">Immunoglobulin domain</keyword>
<dbReference type="Pfam" id="PF00791">
    <property type="entry name" value="ZU5"/>
    <property type="match status" value="1"/>
</dbReference>
<dbReference type="InterPro" id="IPR033772">
    <property type="entry name" value="UPA"/>
</dbReference>
<evidence type="ECO:0000256" key="8">
    <source>
        <dbReference type="ARBA" id="ARBA00023136"/>
    </source>
</evidence>
<keyword evidence="7 13" id="KW-1133">Transmembrane helix</keyword>
<dbReference type="PANTHER" id="PTHR12582:SF47">
    <property type="entry name" value="NETRIN RECEPTOR UNC-5"/>
    <property type="match status" value="1"/>
</dbReference>
<feature type="compositionally biased region" description="Polar residues" evidence="14">
    <location>
        <begin position="563"/>
        <end position="573"/>
    </location>
</feature>
<dbReference type="AlphaFoldDB" id="A0AAE1A2Q3"/>
<comment type="function">
    <text evidence="13">Receptor for netrin required for axon guidance. Mediates axon repulsion of neuronal growth cones in the developing nervous system upon ligand binding.</text>
</comment>
<evidence type="ECO:0000313" key="18">
    <source>
        <dbReference type="EMBL" id="KAK3780154.1"/>
    </source>
</evidence>
<keyword evidence="9" id="KW-1015">Disulfide bond</keyword>
<evidence type="ECO:0000256" key="7">
    <source>
        <dbReference type="ARBA" id="ARBA00022989"/>
    </source>
</evidence>
<comment type="caution">
    <text evidence="18">The sequence shown here is derived from an EMBL/GenBank/DDBJ whole genome shotgun (WGS) entry which is preliminary data.</text>
</comment>
<dbReference type="PROSITE" id="PS51145">
    <property type="entry name" value="ZU5"/>
    <property type="match status" value="1"/>
</dbReference>
<feature type="compositionally biased region" description="Polar residues" evidence="14">
    <location>
        <begin position="724"/>
        <end position="734"/>
    </location>
</feature>
<proteinExistence type="inferred from homology"/>
<dbReference type="Gene3D" id="1.10.533.10">
    <property type="entry name" value="Death Domain, Fas"/>
    <property type="match status" value="1"/>
</dbReference>
<dbReference type="SMART" id="SM00408">
    <property type="entry name" value="IGc2"/>
    <property type="match status" value="1"/>
</dbReference>
<dbReference type="CDD" id="cd08781">
    <property type="entry name" value="Death_UNC5-like"/>
    <property type="match status" value="1"/>
</dbReference>
<accession>A0AAE1A2Q3</accession>
<dbReference type="PROSITE" id="PS50092">
    <property type="entry name" value="TSP1"/>
    <property type="match status" value="1"/>
</dbReference>
<feature type="region of interest" description="Disordered" evidence="14">
    <location>
        <begin position="686"/>
        <end position="752"/>
    </location>
</feature>
<dbReference type="EMBL" id="JAWDGP010002758">
    <property type="protein sequence ID" value="KAK3780154.1"/>
    <property type="molecule type" value="Genomic_DNA"/>
</dbReference>
<dbReference type="SMART" id="SM00409">
    <property type="entry name" value="IG"/>
    <property type="match status" value="2"/>
</dbReference>
<dbReference type="Pfam" id="PF13927">
    <property type="entry name" value="Ig_3"/>
    <property type="match status" value="1"/>
</dbReference>
<keyword evidence="5" id="KW-0732">Signal</keyword>
<evidence type="ECO:0000313" key="19">
    <source>
        <dbReference type="Proteomes" id="UP001283361"/>
    </source>
</evidence>
<evidence type="ECO:0000256" key="11">
    <source>
        <dbReference type="ARBA" id="ARBA00023180"/>
    </source>
</evidence>
<sequence length="1251" mass="136387">MFLLDCPNKGTQARRHHGTAVTSSFPWKLPQESAETGSGEQTRPGGQDGAGIEGELRTNNQLMSLVSDGHRACLDIVHVTHYASRLASTRPRSSPTLVSPGVWMTSPRFSEGHLQVSRAVIPVSAASAGNSLRLIAQGHGAVVSPSLKTPAANGCSFRLRLNALPWNLGEFPFGSSDPLTQGLPEWELQPLSNYYVVKNKPAIIKCRATPAITITFRCAGHQVPAKSQINREMIDRRTRRKTLESSIQVTKEEVSEYYGDDGYWCQCIAQNNVQGSVKPGTVKSTSGLVEVATLKSRFRSFPLGVVVQENDSAQLVCLPPEGKPPPTVFWIKDGVELDMKKNTRYIISSEGNLIIQQAQKSDNGNYTCGARNIAKERRSSWAILTVYVNGGWSAWSDWSECSATCGKGKQKRYRTCTDPAPYNEGLPCDGDQQQAVTCSNFCNERSKSNSGPLKPVGELENSGQTPTLAAPRASDVPNTADPVYVSRDQATATADKEPDVSLYIGLCVAVALVLIVIIIIVVFLCRKHNRRRSTFRDLGPDATQSLTEDEKKQKNGDMMSSPPDLTQTMVVTVQHNSQGQHPQQHQHHNNQTYNHSQSSSDGPNNNLSVDKMPSYVGVGATSSCSGGSGGAGPGENSPSYSVPELPNIYPHSDLEAAQYSVPDTGLYNISGGSRDYSPVAGQPYPQHHHHYPAHPGQPIYALNGSGGSGGASSVGSGISGGPTPYSTSEAQQYYPNMAGPPGLPHRHSANSNGASKTVLVEPTINHNLNSAMEKMPMKDIKMGHAQCEGAARPMSQCDSLQDSRQSVISVQLPGNVDTEAVTWSTFNHMGGRLVLPESGVLLTVPEGAIKKGQVEELYMAVCRDDKDRPRLSENQTILSPVILVGPPSVQLLKPVILSFQHCANMRQGGWVLSIFKSESPIDEPPYWRRVVVLGHETINSPIYTQLDPNQCHVMTEFLNRYTLIGESVTGGRALKIYRLAAFAPAMPPSMDYSIRVYVVEDTMDALDGVIQVEKKLGGRLLDKPKQIPFQDGGNNLCLTIEELSQGWRSKLAANYQEIPFRHIWSGNQNNLHCSFSLELLDRSVSKIACKIQVYQKAILSNRQTLLINCNLKDNAPSNAVSSNGNNTLVKQRASTVNSAASPTSSGFHSMVALDPSAQVFRLPSYIKAQLCMLLDPPNVRGNDWRMLAQALTVDRYINFFATKSSPTEHILDLWEARHREDSAVTDLMNILRVMGRMDAAAVLEKDNGSWL</sequence>
<keyword evidence="6" id="KW-0677">Repeat</keyword>
<dbReference type="InterPro" id="IPR007110">
    <property type="entry name" value="Ig-like_dom"/>
</dbReference>
<dbReference type="Pfam" id="PF00531">
    <property type="entry name" value="Death"/>
    <property type="match status" value="1"/>
</dbReference>
<dbReference type="FunFam" id="1.10.533.10:FF:000092">
    <property type="entry name" value="Netrin receptor unc-5"/>
    <property type="match status" value="1"/>
</dbReference>
<dbReference type="InterPro" id="IPR011029">
    <property type="entry name" value="DEATH-like_dom_sf"/>
</dbReference>
<evidence type="ECO:0000256" key="1">
    <source>
        <dbReference type="ARBA" id="ARBA00004479"/>
    </source>
</evidence>
<dbReference type="PANTHER" id="PTHR12582">
    <property type="entry name" value="NETRIN RECEPTOR UNC5"/>
    <property type="match status" value="1"/>
</dbReference>
<dbReference type="InterPro" id="IPR036179">
    <property type="entry name" value="Ig-like_dom_sf"/>
</dbReference>
<dbReference type="PROSITE" id="PS50835">
    <property type="entry name" value="IG_LIKE"/>
    <property type="match status" value="1"/>
</dbReference>
<evidence type="ECO:0000256" key="14">
    <source>
        <dbReference type="SAM" id="MobiDB-lite"/>
    </source>
</evidence>
<evidence type="ECO:0000256" key="10">
    <source>
        <dbReference type="ARBA" id="ARBA00023170"/>
    </source>
</evidence>
<feature type="compositionally biased region" description="Low complexity" evidence="14">
    <location>
        <begin position="574"/>
        <end position="600"/>
    </location>
</feature>
<name>A0AAE1A2Q3_9GAST</name>
<feature type="region of interest" description="Disordered" evidence="14">
    <location>
        <begin position="445"/>
        <end position="481"/>
    </location>
</feature>
<evidence type="ECO:0000256" key="3">
    <source>
        <dbReference type="ARBA" id="ARBA00022473"/>
    </source>
</evidence>
<feature type="domain" description="Ig-like" evidence="16">
    <location>
        <begin position="279"/>
        <end position="385"/>
    </location>
</feature>
<evidence type="ECO:0000256" key="13">
    <source>
        <dbReference type="RuleBase" id="RU367033"/>
    </source>
</evidence>
<dbReference type="InterPro" id="IPR000906">
    <property type="entry name" value="ZU5_dom"/>
</dbReference>
<dbReference type="FunFam" id="2.20.100.10:FF:000007">
    <property type="entry name" value="Thrombospondin 1"/>
    <property type="match status" value="1"/>
</dbReference>
<comment type="subcellular location">
    <subcellularLocation>
        <location evidence="13">Cell membrane</location>
        <topology evidence="13">Single-pass type I membrane protein</topology>
    </subcellularLocation>
    <subcellularLocation>
        <location evidence="1">Membrane</location>
        <topology evidence="1">Single-pass type I membrane protein</topology>
    </subcellularLocation>
</comment>
<evidence type="ECO:0000256" key="12">
    <source>
        <dbReference type="ARBA" id="ARBA00023319"/>
    </source>
</evidence>
<keyword evidence="11" id="KW-0325">Glycoprotein</keyword>
<dbReference type="SUPFAM" id="SSF47986">
    <property type="entry name" value="DEATH domain"/>
    <property type="match status" value="1"/>
</dbReference>
<dbReference type="Pfam" id="PF00090">
    <property type="entry name" value="TSP_1"/>
    <property type="match status" value="1"/>
</dbReference>
<dbReference type="PROSITE" id="PS50017">
    <property type="entry name" value="DEATH_DOMAIN"/>
    <property type="match status" value="1"/>
</dbReference>
<evidence type="ECO:0000259" key="16">
    <source>
        <dbReference type="PROSITE" id="PS50835"/>
    </source>
</evidence>
<feature type="transmembrane region" description="Helical" evidence="13">
    <location>
        <begin position="502"/>
        <end position="525"/>
    </location>
</feature>
<dbReference type="InterPro" id="IPR000488">
    <property type="entry name" value="Death_dom"/>
</dbReference>
<evidence type="ECO:0000256" key="6">
    <source>
        <dbReference type="ARBA" id="ARBA00022737"/>
    </source>
</evidence>
<dbReference type="Gene3D" id="2.60.220.30">
    <property type="match status" value="1"/>
</dbReference>
<dbReference type="SUPFAM" id="SSF82895">
    <property type="entry name" value="TSP-1 type 1 repeat"/>
    <property type="match status" value="1"/>
</dbReference>
<dbReference type="SUPFAM" id="SSF48726">
    <property type="entry name" value="Immunoglobulin"/>
    <property type="match status" value="1"/>
</dbReference>
<dbReference type="InterPro" id="IPR003599">
    <property type="entry name" value="Ig_sub"/>
</dbReference>
<dbReference type="GO" id="GO:0005042">
    <property type="term" value="F:netrin receptor activity"/>
    <property type="evidence" value="ECO:0007669"/>
    <property type="project" value="UniProtKB-UniRule"/>
</dbReference>
<keyword evidence="3 13" id="KW-0217">Developmental protein</keyword>
<dbReference type="InterPro" id="IPR003598">
    <property type="entry name" value="Ig_sub2"/>
</dbReference>
<reference evidence="18" key="1">
    <citation type="journal article" date="2023" name="G3 (Bethesda)">
        <title>A reference genome for the long-term kleptoplast-retaining sea slug Elysia crispata morphotype clarki.</title>
        <authorList>
            <person name="Eastman K.E."/>
            <person name="Pendleton A.L."/>
            <person name="Shaikh M.A."/>
            <person name="Suttiyut T."/>
            <person name="Ogas R."/>
            <person name="Tomko P."/>
            <person name="Gavelis G."/>
            <person name="Widhalm J.R."/>
            <person name="Wisecaver J.H."/>
        </authorList>
    </citation>
    <scope>NUCLEOTIDE SEQUENCE</scope>
    <source>
        <strain evidence="18">ECLA1</strain>
    </source>
</reference>
<dbReference type="Pfam" id="PF17217">
    <property type="entry name" value="UPA"/>
    <property type="match status" value="1"/>
</dbReference>
<dbReference type="GO" id="GO:0008045">
    <property type="term" value="P:motor neuron axon guidance"/>
    <property type="evidence" value="ECO:0007669"/>
    <property type="project" value="TreeGrafter"/>
</dbReference>
<feature type="compositionally biased region" description="Gly residues" evidence="14">
    <location>
        <begin position="704"/>
        <end position="720"/>
    </location>
</feature>
<dbReference type="SMART" id="SM00218">
    <property type="entry name" value="ZU5"/>
    <property type="match status" value="1"/>
</dbReference>